<evidence type="ECO:0000256" key="1">
    <source>
        <dbReference type="ARBA" id="ARBA00004141"/>
    </source>
</evidence>
<evidence type="ECO:0000256" key="12">
    <source>
        <dbReference type="SAM" id="Phobius"/>
    </source>
</evidence>
<evidence type="ECO:0000256" key="3">
    <source>
        <dbReference type="ARBA" id="ARBA00022692"/>
    </source>
</evidence>
<feature type="domain" description="DEAD-box RNA helicase Q" evidence="13">
    <location>
        <begin position="222"/>
        <end position="250"/>
    </location>
</feature>
<keyword evidence="7" id="KW-0067">ATP-binding</keyword>
<feature type="compositionally biased region" description="Gly residues" evidence="11">
    <location>
        <begin position="121"/>
        <end position="162"/>
    </location>
</feature>
<dbReference type="STRING" id="106549.A0A540LLU5"/>
<evidence type="ECO:0000256" key="6">
    <source>
        <dbReference type="ARBA" id="ARBA00022806"/>
    </source>
</evidence>
<keyword evidence="5" id="KW-0378">Hydrolase</keyword>
<keyword evidence="8 12" id="KW-1133">Transmembrane helix</keyword>
<keyword evidence="4" id="KW-0547">Nucleotide-binding</keyword>
<evidence type="ECO:0000256" key="4">
    <source>
        <dbReference type="ARBA" id="ARBA00022741"/>
    </source>
</evidence>
<dbReference type="PROSITE" id="PS51195">
    <property type="entry name" value="Q_MOTIF"/>
    <property type="match status" value="1"/>
</dbReference>
<dbReference type="InterPro" id="IPR011545">
    <property type="entry name" value="DEAD/DEAH_box_helicase_dom"/>
</dbReference>
<dbReference type="GO" id="GO:0005524">
    <property type="term" value="F:ATP binding"/>
    <property type="evidence" value="ECO:0007669"/>
    <property type="project" value="UniProtKB-KW"/>
</dbReference>
<keyword evidence="15" id="KW-1185">Reference proteome</keyword>
<dbReference type="Proteomes" id="UP000315295">
    <property type="component" value="Unassembled WGS sequence"/>
</dbReference>
<dbReference type="GO" id="GO:0003724">
    <property type="term" value="F:RNA helicase activity"/>
    <property type="evidence" value="ECO:0007669"/>
    <property type="project" value="InterPro"/>
</dbReference>
<protein>
    <recommendedName>
        <fullName evidence="13">DEAD-box RNA helicase Q domain-containing protein</fullName>
    </recommendedName>
</protein>
<dbReference type="InterPro" id="IPR027417">
    <property type="entry name" value="P-loop_NTPase"/>
</dbReference>
<dbReference type="SUPFAM" id="SSF52540">
    <property type="entry name" value="P-loop containing nucleoside triphosphate hydrolases"/>
    <property type="match status" value="1"/>
</dbReference>
<evidence type="ECO:0000256" key="10">
    <source>
        <dbReference type="PROSITE-ProRule" id="PRU00552"/>
    </source>
</evidence>
<dbReference type="GO" id="GO:0016787">
    <property type="term" value="F:hydrolase activity"/>
    <property type="evidence" value="ECO:0007669"/>
    <property type="project" value="UniProtKB-KW"/>
</dbReference>
<evidence type="ECO:0000256" key="7">
    <source>
        <dbReference type="ARBA" id="ARBA00022840"/>
    </source>
</evidence>
<feature type="transmembrane region" description="Helical" evidence="12">
    <location>
        <begin position="446"/>
        <end position="472"/>
    </location>
</feature>
<comment type="subcellular location">
    <subcellularLocation>
        <location evidence="1">Membrane</location>
        <topology evidence="1">Multi-pass membrane protein</topology>
    </subcellularLocation>
</comment>
<dbReference type="InterPro" id="IPR036259">
    <property type="entry name" value="MFS_trans_sf"/>
</dbReference>
<evidence type="ECO:0000256" key="2">
    <source>
        <dbReference type="ARBA" id="ARBA00005982"/>
    </source>
</evidence>
<dbReference type="GO" id="GO:0016020">
    <property type="term" value="C:membrane"/>
    <property type="evidence" value="ECO:0007669"/>
    <property type="project" value="UniProtKB-SubCell"/>
</dbReference>
<dbReference type="EMBL" id="VIEB01000536">
    <property type="protein sequence ID" value="TQD87440.1"/>
    <property type="molecule type" value="Genomic_DNA"/>
</dbReference>
<evidence type="ECO:0000256" key="5">
    <source>
        <dbReference type="ARBA" id="ARBA00022801"/>
    </source>
</evidence>
<reference evidence="14 15" key="1">
    <citation type="journal article" date="2019" name="G3 (Bethesda)">
        <title>Sequencing of a Wild Apple (Malus baccata) Genome Unravels the Differences Between Cultivated and Wild Apple Species Regarding Disease Resistance and Cold Tolerance.</title>
        <authorList>
            <person name="Chen X."/>
        </authorList>
    </citation>
    <scope>NUCLEOTIDE SEQUENCE [LARGE SCALE GENOMIC DNA]</scope>
    <source>
        <strain evidence="15">cv. Shandingzi</strain>
        <tissue evidence="14">Leaves</tissue>
    </source>
</reference>
<feature type="region of interest" description="Disordered" evidence="11">
    <location>
        <begin position="121"/>
        <end position="168"/>
    </location>
</feature>
<sequence length="564" mass="61012">MYASDNRYADVNSYRERRSDLIGPAPAVAPQLGTAYGRGGGEAPYGGPPPAVASYSARVGGPTLGPGDFNGYPPFQPPFERFNIGRGGGNGSFGGRASNGHVGGGRGRGGIGGGGRFGGGGRGFDGGRGGGRSFGGSRGGGAGFGGGRGVGGRGGGRHGGSSRGDLDNIMLPKQDFGNLVPFEKNFYAESPSVRAMSEHDVMVYRTRREITTEGHDIPKPIQMFEDTNFPDYCLEVIAKLGFVEPTPIQAQGWPMALKGRDLIGIAETGSGKTLSYLLPALVHISAQPRLESLKFLDRAVLVNKPVHDRLHCTVKQVEEVKIVLKILPIFACTIMLNCCLAQLSTFSVQQAATMDTKLGSLKVPPASLPIFPVLFIMILVPVYDFFIIPFARKATKSEMGITHLQRIGTGLALSIVAMAIAALVEIKRKRVATNSGMLDSTEPLPITFFWIALQYVFLGSADLFTLAGLLEFFFTEAPQSMRSLATSLTWASLAMGYYLSSVIVSVVNDVSGKYSQRKWLAGKMLNQYHLERFYWLMCVLSGLNFLHYLFWAVRYKYRSRRTNK</sequence>
<dbReference type="PANTHER" id="PTHR11654">
    <property type="entry name" value="OLIGOPEPTIDE TRANSPORTER-RELATED"/>
    <property type="match status" value="1"/>
</dbReference>
<keyword evidence="9 12" id="KW-0472">Membrane</keyword>
<feature type="short sequence motif" description="Q motif" evidence="10">
    <location>
        <begin position="222"/>
        <end position="250"/>
    </location>
</feature>
<feature type="transmembrane region" description="Helical" evidence="12">
    <location>
        <begin position="484"/>
        <end position="507"/>
    </location>
</feature>
<accession>A0A540LLU5</accession>
<evidence type="ECO:0000259" key="13">
    <source>
        <dbReference type="PROSITE" id="PS51195"/>
    </source>
</evidence>
<evidence type="ECO:0000256" key="8">
    <source>
        <dbReference type="ARBA" id="ARBA00022989"/>
    </source>
</evidence>
<organism evidence="14 15">
    <name type="scientific">Malus baccata</name>
    <name type="common">Siberian crab apple</name>
    <name type="synonym">Pyrus baccata</name>
    <dbReference type="NCBI Taxonomy" id="106549"/>
    <lineage>
        <taxon>Eukaryota</taxon>
        <taxon>Viridiplantae</taxon>
        <taxon>Streptophyta</taxon>
        <taxon>Embryophyta</taxon>
        <taxon>Tracheophyta</taxon>
        <taxon>Spermatophyta</taxon>
        <taxon>Magnoliopsida</taxon>
        <taxon>eudicotyledons</taxon>
        <taxon>Gunneridae</taxon>
        <taxon>Pentapetalae</taxon>
        <taxon>rosids</taxon>
        <taxon>fabids</taxon>
        <taxon>Rosales</taxon>
        <taxon>Rosaceae</taxon>
        <taxon>Amygdaloideae</taxon>
        <taxon>Maleae</taxon>
        <taxon>Malus</taxon>
    </lineage>
</organism>
<proteinExistence type="inferred from homology"/>
<evidence type="ECO:0000256" key="11">
    <source>
        <dbReference type="SAM" id="MobiDB-lite"/>
    </source>
</evidence>
<dbReference type="Gene3D" id="1.20.1250.20">
    <property type="entry name" value="MFS general substrate transporter like domains"/>
    <property type="match status" value="1"/>
</dbReference>
<dbReference type="GO" id="GO:0003676">
    <property type="term" value="F:nucleic acid binding"/>
    <property type="evidence" value="ECO:0007669"/>
    <property type="project" value="InterPro"/>
</dbReference>
<dbReference type="Pfam" id="PF00270">
    <property type="entry name" value="DEAD"/>
    <property type="match status" value="1"/>
</dbReference>
<gene>
    <name evidence="14" type="ORF">C1H46_027030</name>
</gene>
<dbReference type="InterPro" id="IPR014014">
    <property type="entry name" value="RNA_helicase_DEAD_Q_motif"/>
</dbReference>
<dbReference type="Pfam" id="PF00854">
    <property type="entry name" value="PTR2"/>
    <property type="match status" value="1"/>
</dbReference>
<feature type="transmembrane region" description="Helical" evidence="12">
    <location>
        <begin position="326"/>
        <end position="346"/>
    </location>
</feature>
<feature type="transmembrane region" description="Helical" evidence="12">
    <location>
        <begin position="533"/>
        <end position="553"/>
    </location>
</feature>
<keyword evidence="6" id="KW-0347">Helicase</keyword>
<dbReference type="AlphaFoldDB" id="A0A540LLU5"/>
<evidence type="ECO:0000313" key="15">
    <source>
        <dbReference type="Proteomes" id="UP000315295"/>
    </source>
</evidence>
<evidence type="ECO:0000256" key="9">
    <source>
        <dbReference type="ARBA" id="ARBA00023136"/>
    </source>
</evidence>
<dbReference type="GO" id="GO:0022857">
    <property type="term" value="F:transmembrane transporter activity"/>
    <property type="evidence" value="ECO:0007669"/>
    <property type="project" value="InterPro"/>
</dbReference>
<feature type="transmembrane region" description="Helical" evidence="12">
    <location>
        <begin position="407"/>
        <end position="426"/>
    </location>
</feature>
<evidence type="ECO:0000313" key="14">
    <source>
        <dbReference type="EMBL" id="TQD87440.1"/>
    </source>
</evidence>
<comment type="caution">
    <text evidence="14">The sequence shown here is derived from an EMBL/GenBank/DDBJ whole genome shotgun (WGS) entry which is preliminary data.</text>
</comment>
<name>A0A540LLU5_MALBA</name>
<keyword evidence="3 12" id="KW-0812">Transmembrane</keyword>
<feature type="transmembrane region" description="Helical" evidence="12">
    <location>
        <begin position="366"/>
        <end position="386"/>
    </location>
</feature>
<dbReference type="InterPro" id="IPR000109">
    <property type="entry name" value="POT_fam"/>
</dbReference>
<comment type="similarity">
    <text evidence="2">Belongs to the major facilitator superfamily. Proton-dependent oligopeptide transporter (POT/PTR) (TC 2.A.17) family.</text>
</comment>